<evidence type="ECO:0000313" key="6">
    <source>
        <dbReference type="Proteomes" id="UP001163821"/>
    </source>
</evidence>
<gene>
    <name evidence="5" type="ORF">N2K84_03100</name>
</gene>
<keyword evidence="2" id="KW-0238">DNA-binding</keyword>
<dbReference type="InterPro" id="IPR036388">
    <property type="entry name" value="WH-like_DNA-bd_sf"/>
</dbReference>
<organism evidence="5 6">
    <name type="scientific">Gaoshiqia sediminis</name>
    <dbReference type="NCBI Taxonomy" id="2986998"/>
    <lineage>
        <taxon>Bacteria</taxon>
        <taxon>Pseudomonadati</taxon>
        <taxon>Bacteroidota</taxon>
        <taxon>Bacteroidia</taxon>
        <taxon>Marinilabiliales</taxon>
        <taxon>Prolixibacteraceae</taxon>
        <taxon>Gaoshiqia</taxon>
    </lineage>
</organism>
<dbReference type="AlphaFoldDB" id="A0AA41Y5V9"/>
<dbReference type="GO" id="GO:0003700">
    <property type="term" value="F:DNA-binding transcription factor activity"/>
    <property type="evidence" value="ECO:0007669"/>
    <property type="project" value="InterPro"/>
</dbReference>
<dbReference type="PANTHER" id="PTHR33164">
    <property type="entry name" value="TRANSCRIPTIONAL REGULATOR, MARR FAMILY"/>
    <property type="match status" value="1"/>
</dbReference>
<keyword evidence="6" id="KW-1185">Reference proteome</keyword>
<dbReference type="SMART" id="SM00347">
    <property type="entry name" value="HTH_MARR"/>
    <property type="match status" value="1"/>
</dbReference>
<reference evidence="5" key="1">
    <citation type="submission" date="2022-10" db="EMBL/GenBank/DDBJ databases">
        <title>Gaoshiqiia sediminis gen. nov., sp. nov., isolated from coastal sediment.</title>
        <authorList>
            <person name="Yu W.X."/>
            <person name="Mu D.S."/>
            <person name="Du J.Z."/>
            <person name="Liang Y.Q."/>
        </authorList>
    </citation>
    <scope>NUCLEOTIDE SEQUENCE</scope>
    <source>
        <strain evidence="5">A06</strain>
    </source>
</reference>
<keyword evidence="1" id="KW-0805">Transcription regulation</keyword>
<dbReference type="PRINTS" id="PR00598">
    <property type="entry name" value="HTHMARR"/>
</dbReference>
<evidence type="ECO:0000259" key="4">
    <source>
        <dbReference type="PROSITE" id="PS50995"/>
    </source>
</evidence>
<dbReference type="Proteomes" id="UP001163821">
    <property type="component" value="Unassembled WGS sequence"/>
</dbReference>
<keyword evidence="3" id="KW-0804">Transcription</keyword>
<name>A0AA41Y5V9_9BACT</name>
<dbReference type="PANTHER" id="PTHR33164:SF64">
    <property type="entry name" value="TRANSCRIPTIONAL REGULATOR SLYA"/>
    <property type="match status" value="1"/>
</dbReference>
<proteinExistence type="predicted"/>
<evidence type="ECO:0000256" key="1">
    <source>
        <dbReference type="ARBA" id="ARBA00023015"/>
    </source>
</evidence>
<dbReference type="SUPFAM" id="SSF46785">
    <property type="entry name" value="Winged helix' DNA-binding domain"/>
    <property type="match status" value="1"/>
</dbReference>
<dbReference type="InterPro" id="IPR036390">
    <property type="entry name" value="WH_DNA-bd_sf"/>
</dbReference>
<dbReference type="InterPro" id="IPR039422">
    <property type="entry name" value="MarR/SlyA-like"/>
</dbReference>
<dbReference type="GO" id="GO:0003677">
    <property type="term" value="F:DNA binding"/>
    <property type="evidence" value="ECO:0007669"/>
    <property type="project" value="UniProtKB-KW"/>
</dbReference>
<dbReference type="EMBL" id="JAPAAF010000002">
    <property type="protein sequence ID" value="MCW0481702.1"/>
    <property type="molecule type" value="Genomic_DNA"/>
</dbReference>
<evidence type="ECO:0000256" key="3">
    <source>
        <dbReference type="ARBA" id="ARBA00023163"/>
    </source>
</evidence>
<feature type="domain" description="HTH marR-type" evidence="4">
    <location>
        <begin position="4"/>
        <end position="138"/>
    </location>
</feature>
<dbReference type="InterPro" id="IPR000835">
    <property type="entry name" value="HTH_MarR-typ"/>
</dbReference>
<protein>
    <submittedName>
        <fullName evidence="5">MarR family transcriptional regulator</fullName>
    </submittedName>
</protein>
<dbReference type="RefSeq" id="WP_282590311.1">
    <property type="nucleotide sequence ID" value="NZ_JAPAAF010000002.1"/>
</dbReference>
<evidence type="ECO:0000256" key="2">
    <source>
        <dbReference type="ARBA" id="ARBA00023125"/>
    </source>
</evidence>
<sequence>MTLQKPLGYILGQTMRVYRNRINSVLKESQIELGIDQFLILLTLNARDDLTQQDLAHHLQKDKSIILRQINALLEKRYVVRLPDKDDKRKKNLILTQKGSDTLQQAIDLGKQLSEELLAGISTDDLAVFENVMLKIQQNGGFNEDDGHSCFKQPNTQNE</sequence>
<dbReference type="GO" id="GO:0006950">
    <property type="term" value="P:response to stress"/>
    <property type="evidence" value="ECO:0007669"/>
    <property type="project" value="TreeGrafter"/>
</dbReference>
<dbReference type="Pfam" id="PF01047">
    <property type="entry name" value="MarR"/>
    <property type="match status" value="1"/>
</dbReference>
<comment type="caution">
    <text evidence="5">The sequence shown here is derived from an EMBL/GenBank/DDBJ whole genome shotgun (WGS) entry which is preliminary data.</text>
</comment>
<evidence type="ECO:0000313" key="5">
    <source>
        <dbReference type="EMBL" id="MCW0481702.1"/>
    </source>
</evidence>
<dbReference type="Gene3D" id="1.10.10.10">
    <property type="entry name" value="Winged helix-like DNA-binding domain superfamily/Winged helix DNA-binding domain"/>
    <property type="match status" value="1"/>
</dbReference>
<accession>A0AA41Y5V9</accession>
<dbReference type="PROSITE" id="PS50995">
    <property type="entry name" value="HTH_MARR_2"/>
    <property type="match status" value="1"/>
</dbReference>